<feature type="domain" description="HTH lacI-type" evidence="5">
    <location>
        <begin position="24"/>
        <end position="66"/>
    </location>
</feature>
<dbReference type="SUPFAM" id="SSF53822">
    <property type="entry name" value="Periplasmic binding protein-like I"/>
    <property type="match status" value="1"/>
</dbReference>
<name>A0A345INR1_SERMA</name>
<dbReference type="Pfam" id="PF00356">
    <property type="entry name" value="LacI"/>
    <property type="match status" value="1"/>
</dbReference>
<evidence type="ECO:0000256" key="4">
    <source>
        <dbReference type="ARBA" id="ARBA00023163"/>
    </source>
</evidence>
<dbReference type="CDD" id="cd06267">
    <property type="entry name" value="PBP1_LacI_sugar_binding-like"/>
    <property type="match status" value="1"/>
</dbReference>
<dbReference type="Gene3D" id="1.10.260.40">
    <property type="entry name" value="lambda repressor-like DNA-binding domains"/>
    <property type="match status" value="1"/>
</dbReference>
<dbReference type="Gene3D" id="3.40.50.2300">
    <property type="match status" value="2"/>
</dbReference>
<dbReference type="PROSITE" id="PS50932">
    <property type="entry name" value="HTH_LACI_2"/>
    <property type="match status" value="1"/>
</dbReference>
<proteinExistence type="predicted"/>
<evidence type="ECO:0000313" key="6">
    <source>
        <dbReference type="EMBL" id="AXH01483.1"/>
    </source>
</evidence>
<sequence>MLKSRSENILMDEFEGDHKMNGKLKIQEIARQTGLSISTVSRVLAGKANTSAEARRKVLECAQQNGILQGISSGRLMLNNVMVFAPQRAFDVRTDIFYYKVIQGIAAALMQHEVRIRYCGLEEQHSDGALFLEKMSDPHTEAALIIGIDDEHIHTLAADLPKPCVLINCTDRQMRLDSVSPDHQLIGDYSASYLFQQGHSHILNLQCLRRHTMELRLAGIRQAYARHHLPFDDGRHLVTTSGFGSEEAEQALSTYLNRAPLPTAILAGGDYMAVGAVKALNKLGLSVPGDVSVMSTDGFNLAEIHDVPLTSVQVPRDELGYEAIQLLQRRMLRADAPPCNLLLHGRLAVRASVRRISPHKTTPAVSTHNHRLYDE</sequence>
<dbReference type="GO" id="GO:0000976">
    <property type="term" value="F:transcription cis-regulatory region binding"/>
    <property type="evidence" value="ECO:0007669"/>
    <property type="project" value="TreeGrafter"/>
</dbReference>
<evidence type="ECO:0000259" key="5">
    <source>
        <dbReference type="PROSITE" id="PS50932"/>
    </source>
</evidence>
<dbReference type="PANTHER" id="PTHR30146:SF151">
    <property type="entry name" value="HTH-TYPE TRANSCRIPTIONAL REPRESSOR CYTR"/>
    <property type="match status" value="1"/>
</dbReference>
<dbReference type="InterPro" id="IPR010982">
    <property type="entry name" value="Lambda_DNA-bd_dom_sf"/>
</dbReference>
<evidence type="ECO:0000256" key="2">
    <source>
        <dbReference type="ARBA" id="ARBA00023015"/>
    </source>
</evidence>
<accession>A0A345INR1</accession>
<keyword evidence="4" id="KW-0804">Transcription</keyword>
<dbReference type="EMBL" id="MH460878">
    <property type="protein sequence ID" value="AXH01483.1"/>
    <property type="molecule type" value="Genomic_DNA"/>
</dbReference>
<keyword evidence="1" id="KW-0678">Repressor</keyword>
<dbReference type="GO" id="GO:0003700">
    <property type="term" value="F:DNA-binding transcription factor activity"/>
    <property type="evidence" value="ECO:0007669"/>
    <property type="project" value="TreeGrafter"/>
</dbReference>
<dbReference type="SUPFAM" id="SSF47413">
    <property type="entry name" value="lambda repressor-like DNA-binding domains"/>
    <property type="match status" value="1"/>
</dbReference>
<keyword evidence="2" id="KW-0805">Transcription regulation</keyword>
<dbReference type="InterPro" id="IPR000843">
    <property type="entry name" value="HTH_LacI"/>
</dbReference>
<dbReference type="SMART" id="SM00354">
    <property type="entry name" value="HTH_LACI"/>
    <property type="match status" value="1"/>
</dbReference>
<evidence type="ECO:0000256" key="1">
    <source>
        <dbReference type="ARBA" id="ARBA00022491"/>
    </source>
</evidence>
<dbReference type="AlphaFoldDB" id="A0A345INR1"/>
<organism evidence="6">
    <name type="scientific">Serratia marcescens</name>
    <dbReference type="NCBI Taxonomy" id="615"/>
    <lineage>
        <taxon>Bacteria</taxon>
        <taxon>Pseudomonadati</taxon>
        <taxon>Pseudomonadota</taxon>
        <taxon>Gammaproteobacteria</taxon>
        <taxon>Enterobacterales</taxon>
        <taxon>Yersiniaceae</taxon>
        <taxon>Serratia</taxon>
    </lineage>
</organism>
<dbReference type="CDD" id="cd01392">
    <property type="entry name" value="HTH_LacI"/>
    <property type="match status" value="1"/>
</dbReference>
<evidence type="ECO:0000256" key="3">
    <source>
        <dbReference type="ARBA" id="ARBA00023125"/>
    </source>
</evidence>
<dbReference type="InterPro" id="IPR046335">
    <property type="entry name" value="LacI/GalR-like_sensor"/>
</dbReference>
<protein>
    <submittedName>
        <fullName evidence="6">Transcriptional regulator, LacI family</fullName>
    </submittedName>
</protein>
<keyword evidence="3" id="KW-0238">DNA-binding</keyword>
<dbReference type="Pfam" id="PF13377">
    <property type="entry name" value="Peripla_BP_3"/>
    <property type="match status" value="1"/>
</dbReference>
<dbReference type="InterPro" id="IPR028082">
    <property type="entry name" value="Peripla_BP_I"/>
</dbReference>
<dbReference type="PANTHER" id="PTHR30146">
    <property type="entry name" value="LACI-RELATED TRANSCRIPTIONAL REPRESSOR"/>
    <property type="match status" value="1"/>
</dbReference>
<reference evidence="6" key="1">
    <citation type="submission" date="2018-06" db="EMBL/GenBank/DDBJ databases">
        <title>SME-4 producing Serratia marcescens from Argentina and comparison with genomes of other SME-producers.</title>
        <authorList>
            <person name="Dabos L."/>
            <person name="Patino Navarrete R."/>
            <person name="Naas T."/>
        </authorList>
    </citation>
    <scope>NUCLEOTIDE SEQUENCE</scope>
    <source>
        <strain evidence="6">163</strain>
    </source>
</reference>